<evidence type="ECO:0000313" key="6">
    <source>
        <dbReference type="Proteomes" id="UP001177140"/>
    </source>
</evidence>
<dbReference type="GO" id="GO:0016597">
    <property type="term" value="F:amino acid binding"/>
    <property type="evidence" value="ECO:0007669"/>
    <property type="project" value="InterPro"/>
</dbReference>
<dbReference type="Pfam" id="PF02729">
    <property type="entry name" value="OTCace_N"/>
    <property type="match status" value="1"/>
</dbReference>
<dbReference type="AlphaFoldDB" id="A0AA41V423"/>
<reference evidence="5" key="1">
    <citation type="submission" date="2022-03" db="EMBL/GenBank/DDBJ databases">
        <title>A functionally conserved STORR gene fusion in Papaver species that diverged 16.8 million years ago.</title>
        <authorList>
            <person name="Catania T."/>
        </authorList>
    </citation>
    <scope>NUCLEOTIDE SEQUENCE</scope>
    <source>
        <strain evidence="5">S-191538</strain>
    </source>
</reference>
<evidence type="ECO:0000259" key="4">
    <source>
        <dbReference type="Pfam" id="PF02729"/>
    </source>
</evidence>
<dbReference type="PRINTS" id="PR00102">
    <property type="entry name" value="OTCASE"/>
</dbReference>
<dbReference type="InterPro" id="IPR006132">
    <property type="entry name" value="Asp/Orn_carbamoyltranf_P-bd"/>
</dbReference>
<name>A0AA41V423_PAPNU</name>
<evidence type="ECO:0000313" key="5">
    <source>
        <dbReference type="EMBL" id="MCL7030006.1"/>
    </source>
</evidence>
<dbReference type="Gene3D" id="3.40.50.1370">
    <property type="entry name" value="Aspartate/ornithine carbamoyltransferase"/>
    <property type="match status" value="2"/>
</dbReference>
<evidence type="ECO:0000256" key="3">
    <source>
        <dbReference type="ARBA" id="ARBA00022679"/>
    </source>
</evidence>
<comment type="caution">
    <text evidence="5">The sequence shown here is derived from an EMBL/GenBank/DDBJ whole genome shotgun (WGS) entry which is preliminary data.</text>
</comment>
<gene>
    <name evidence="5" type="ORF">MKW94_022160</name>
</gene>
<proteinExistence type="inferred from homology"/>
<keyword evidence="6" id="KW-1185">Reference proteome</keyword>
<feature type="domain" description="Aspartate/ornithine carbamoyltransferase carbamoyl-P binding" evidence="4">
    <location>
        <begin position="49"/>
        <end position="172"/>
    </location>
</feature>
<dbReference type="PANTHER" id="PTHR45753">
    <property type="entry name" value="ORNITHINE CARBAMOYLTRANSFERASE, MITOCHONDRIAL"/>
    <property type="match status" value="1"/>
</dbReference>
<keyword evidence="3" id="KW-0808">Transferase</keyword>
<evidence type="ECO:0000256" key="1">
    <source>
        <dbReference type="ARBA" id="ARBA00007805"/>
    </source>
</evidence>
<dbReference type="GO" id="GO:0004585">
    <property type="term" value="F:ornithine carbamoyltransferase activity"/>
    <property type="evidence" value="ECO:0007669"/>
    <property type="project" value="UniProtKB-EC"/>
</dbReference>
<protein>
    <recommendedName>
        <fullName evidence="2">ornithine carbamoyltransferase</fullName>
        <ecNumber evidence="2">2.1.3.3</ecNumber>
    </recommendedName>
</protein>
<dbReference type="SUPFAM" id="SSF53671">
    <property type="entry name" value="Aspartate/ornithine carbamoyltransferase"/>
    <property type="match status" value="1"/>
</dbReference>
<dbReference type="InterPro" id="IPR036901">
    <property type="entry name" value="Asp/Orn_carbamoylTrfase_sf"/>
</dbReference>
<comment type="similarity">
    <text evidence="1">Belongs to the aspartate/ornithine carbamoyltransferase superfamily. OTCase family.</text>
</comment>
<accession>A0AA41V423</accession>
<sequence length="249" mass="28954">MLLLSCISLFLQNEYQRYGGLFNFFPCQQKHRVPLPSFLMYFSAILGLKDFIHISDFDKDTIFKILDPGSYRSFQPFKGKTLAMIFCEAVNENWSFFRDRVLLVRWTCYIYLGPDAFQMGKREETRDVAHVLSGYYDIIMARLFAHQEILDLAKYASVPVINGLTDYNHPVVYVRDESNIVHSWLLSASVVPFHFVCASVKGANVVYSDVWASMGQKGEAEYRRKVLKDFSRYIFHDHISRDSSELLCM</sequence>
<dbReference type="EMBL" id="JAJJMA010096593">
    <property type="protein sequence ID" value="MCL7030006.1"/>
    <property type="molecule type" value="Genomic_DNA"/>
</dbReference>
<dbReference type="InterPro" id="IPR002292">
    <property type="entry name" value="Orn/put_carbamltrans"/>
</dbReference>
<dbReference type="EC" id="2.1.3.3" evidence="2"/>
<dbReference type="PANTHER" id="PTHR45753:SF3">
    <property type="entry name" value="ORNITHINE TRANSCARBAMYLASE, MITOCHONDRIAL"/>
    <property type="match status" value="1"/>
</dbReference>
<dbReference type="Proteomes" id="UP001177140">
    <property type="component" value="Unassembled WGS sequence"/>
</dbReference>
<dbReference type="GO" id="GO:0042450">
    <property type="term" value="P:L-arginine biosynthetic process via ornithine"/>
    <property type="evidence" value="ECO:0007669"/>
    <property type="project" value="TreeGrafter"/>
</dbReference>
<dbReference type="GO" id="GO:0019240">
    <property type="term" value="P:citrulline biosynthetic process"/>
    <property type="evidence" value="ECO:0007669"/>
    <property type="project" value="TreeGrafter"/>
</dbReference>
<organism evidence="5 6">
    <name type="scientific">Papaver nudicaule</name>
    <name type="common">Iceland poppy</name>
    <dbReference type="NCBI Taxonomy" id="74823"/>
    <lineage>
        <taxon>Eukaryota</taxon>
        <taxon>Viridiplantae</taxon>
        <taxon>Streptophyta</taxon>
        <taxon>Embryophyta</taxon>
        <taxon>Tracheophyta</taxon>
        <taxon>Spermatophyta</taxon>
        <taxon>Magnoliopsida</taxon>
        <taxon>Ranunculales</taxon>
        <taxon>Papaveraceae</taxon>
        <taxon>Papaveroideae</taxon>
        <taxon>Papaver</taxon>
    </lineage>
</organism>
<evidence type="ECO:0000256" key="2">
    <source>
        <dbReference type="ARBA" id="ARBA00013007"/>
    </source>
</evidence>